<dbReference type="EC" id="2.6.1.1" evidence="7"/>
<dbReference type="InterPro" id="IPR050596">
    <property type="entry name" value="AspAT/PAT-like"/>
</dbReference>
<accession>A0A2M8KJT7</accession>
<dbReference type="GO" id="GO:0004069">
    <property type="term" value="F:L-aspartate:2-oxoglutarate aminotransferase activity"/>
    <property type="evidence" value="ECO:0007669"/>
    <property type="project" value="UniProtKB-EC"/>
</dbReference>
<evidence type="ECO:0000256" key="2">
    <source>
        <dbReference type="ARBA" id="ARBA00007441"/>
    </source>
</evidence>
<dbReference type="AlphaFoldDB" id="A0A2M8KJT7"/>
<dbReference type="Pfam" id="PF00155">
    <property type="entry name" value="Aminotran_1_2"/>
    <property type="match status" value="1"/>
</dbReference>
<gene>
    <name evidence="7" type="ORF">COU86_05865</name>
</gene>
<sequence>MKVSKRLLQVPASPIRKLVPYAQQAKKQGVKIYHLNIGDPDIKTPEVMLEVLRNWQQNPISYTQSQGEPEFLEAVETYYHRLGHDFVDKANILITNGSSEGIAMTMFAIANAGDEIITFDPFYANYNSFAAINEITITPVLTSAQNGFHLPDKKTIEKKITKKTRAIIYCNPNNPTGTVYRKEEIEMLIELVKKYRLFLIADEAYREFTYDGKKQVSLLTYIKKVPQQGILIDCVSKRYSLCGARLGMLISFNRKLMEGVNRIAQGRLSAGLISQKMAAQLTKVSKGYFKQVYKEYEKRRNILYDNLRKIPGVFVPKPEGAFYAVAHLPLKNAEEFCRWLLTDFRLDNETVMLAPAAGFYATPGLGKNEVRIAYVLKIEDLKKSLEILKEALKVYKKNIK</sequence>
<evidence type="ECO:0000256" key="5">
    <source>
        <dbReference type="ARBA" id="ARBA00022898"/>
    </source>
</evidence>
<dbReference type="SUPFAM" id="SSF53383">
    <property type="entry name" value="PLP-dependent transferases"/>
    <property type="match status" value="1"/>
</dbReference>
<dbReference type="InterPro" id="IPR015421">
    <property type="entry name" value="PyrdxlP-dep_Trfase_major"/>
</dbReference>
<evidence type="ECO:0000313" key="8">
    <source>
        <dbReference type="Proteomes" id="UP000231434"/>
    </source>
</evidence>
<keyword evidence="5" id="KW-0663">Pyridoxal phosphate</keyword>
<dbReference type="GO" id="GO:0030170">
    <property type="term" value="F:pyridoxal phosphate binding"/>
    <property type="evidence" value="ECO:0007669"/>
    <property type="project" value="InterPro"/>
</dbReference>
<evidence type="ECO:0000259" key="6">
    <source>
        <dbReference type="Pfam" id="PF00155"/>
    </source>
</evidence>
<dbReference type="CDD" id="cd00609">
    <property type="entry name" value="AAT_like"/>
    <property type="match status" value="1"/>
</dbReference>
<evidence type="ECO:0000256" key="1">
    <source>
        <dbReference type="ARBA" id="ARBA00001933"/>
    </source>
</evidence>
<comment type="caution">
    <text evidence="7">The sequence shown here is derived from an EMBL/GenBank/DDBJ whole genome shotgun (WGS) entry which is preliminary data.</text>
</comment>
<evidence type="ECO:0000256" key="4">
    <source>
        <dbReference type="ARBA" id="ARBA00022679"/>
    </source>
</evidence>
<comment type="cofactor">
    <cofactor evidence="1">
        <name>pyridoxal 5'-phosphate</name>
        <dbReference type="ChEBI" id="CHEBI:597326"/>
    </cofactor>
</comment>
<dbReference type="GO" id="GO:0006520">
    <property type="term" value="P:amino acid metabolic process"/>
    <property type="evidence" value="ECO:0007669"/>
    <property type="project" value="InterPro"/>
</dbReference>
<dbReference type="EMBL" id="PFEB01000057">
    <property type="protein sequence ID" value="PJE60189.1"/>
    <property type="molecule type" value="Genomic_DNA"/>
</dbReference>
<dbReference type="InterPro" id="IPR015424">
    <property type="entry name" value="PyrdxlP-dep_Trfase"/>
</dbReference>
<proteinExistence type="inferred from homology"/>
<keyword evidence="4 7" id="KW-0808">Transferase</keyword>
<dbReference type="NCBIfam" id="NF005744">
    <property type="entry name" value="PRK07568.1"/>
    <property type="match status" value="1"/>
</dbReference>
<feature type="domain" description="Aminotransferase class I/classII large" evidence="6">
    <location>
        <begin position="33"/>
        <end position="386"/>
    </location>
</feature>
<evidence type="ECO:0000256" key="3">
    <source>
        <dbReference type="ARBA" id="ARBA00022576"/>
    </source>
</evidence>
<protein>
    <submittedName>
        <fullName evidence="7">Aspartate aminotransferase</fullName>
        <ecNumber evidence="7">2.6.1.1</ecNumber>
    </submittedName>
</protein>
<comment type="similarity">
    <text evidence="2">Belongs to the class-I pyridoxal-phosphate-dependent aminotransferase family.</text>
</comment>
<dbReference type="Proteomes" id="UP000231434">
    <property type="component" value="Unassembled WGS sequence"/>
</dbReference>
<dbReference type="Gene3D" id="3.90.1150.10">
    <property type="entry name" value="Aspartate Aminotransferase, domain 1"/>
    <property type="match status" value="1"/>
</dbReference>
<keyword evidence="3 7" id="KW-0032">Aminotransferase</keyword>
<evidence type="ECO:0000313" key="7">
    <source>
        <dbReference type="EMBL" id="PJE60189.1"/>
    </source>
</evidence>
<dbReference type="InterPro" id="IPR004839">
    <property type="entry name" value="Aminotransferase_I/II_large"/>
</dbReference>
<organism evidence="7 8">
    <name type="scientific">Candidatus Roizmanbacteria bacterium CG10_big_fil_rev_8_21_14_0_10_36_26</name>
    <dbReference type="NCBI Taxonomy" id="1974851"/>
    <lineage>
        <taxon>Bacteria</taxon>
        <taxon>Candidatus Roizmaniibacteriota</taxon>
    </lineage>
</organism>
<dbReference type="InterPro" id="IPR015422">
    <property type="entry name" value="PyrdxlP-dep_Trfase_small"/>
</dbReference>
<name>A0A2M8KJT7_9BACT</name>
<dbReference type="PANTHER" id="PTHR46383:SF2">
    <property type="entry name" value="AMINOTRANSFERASE"/>
    <property type="match status" value="1"/>
</dbReference>
<dbReference type="Gene3D" id="3.40.640.10">
    <property type="entry name" value="Type I PLP-dependent aspartate aminotransferase-like (Major domain)"/>
    <property type="match status" value="1"/>
</dbReference>
<dbReference type="PANTHER" id="PTHR46383">
    <property type="entry name" value="ASPARTATE AMINOTRANSFERASE"/>
    <property type="match status" value="1"/>
</dbReference>
<reference evidence="8" key="1">
    <citation type="submission" date="2017-09" db="EMBL/GenBank/DDBJ databases">
        <title>Depth-based differentiation of microbial function through sediment-hosted aquifers and enrichment of novel symbionts in the deep terrestrial subsurface.</title>
        <authorList>
            <person name="Probst A.J."/>
            <person name="Ladd B."/>
            <person name="Jarett J.K."/>
            <person name="Geller-Mcgrath D.E."/>
            <person name="Sieber C.M.K."/>
            <person name="Emerson J.B."/>
            <person name="Anantharaman K."/>
            <person name="Thomas B.C."/>
            <person name="Malmstrom R."/>
            <person name="Stieglmeier M."/>
            <person name="Klingl A."/>
            <person name="Woyke T."/>
            <person name="Ryan C.M."/>
            <person name="Banfield J.F."/>
        </authorList>
    </citation>
    <scope>NUCLEOTIDE SEQUENCE [LARGE SCALE GENOMIC DNA]</scope>
</reference>